<dbReference type="AlphaFoldDB" id="A0A1E1K5F9"/>
<dbReference type="Gene3D" id="1.10.30.10">
    <property type="entry name" value="High mobility group box domain"/>
    <property type="match status" value="1"/>
</dbReference>
<evidence type="ECO:0000256" key="3">
    <source>
        <dbReference type="PROSITE-ProRule" id="PRU00267"/>
    </source>
</evidence>
<feature type="region of interest" description="Disordered" evidence="5">
    <location>
        <begin position="125"/>
        <end position="228"/>
    </location>
</feature>
<dbReference type="SUPFAM" id="SSF47095">
    <property type="entry name" value="HMG-box"/>
    <property type="match status" value="1"/>
</dbReference>
<evidence type="ECO:0000259" key="6">
    <source>
        <dbReference type="PROSITE" id="PS50118"/>
    </source>
</evidence>
<organism evidence="7 8">
    <name type="scientific">Rhynchosporium agropyri</name>
    <dbReference type="NCBI Taxonomy" id="914238"/>
    <lineage>
        <taxon>Eukaryota</taxon>
        <taxon>Fungi</taxon>
        <taxon>Dikarya</taxon>
        <taxon>Ascomycota</taxon>
        <taxon>Pezizomycotina</taxon>
        <taxon>Leotiomycetes</taxon>
        <taxon>Helotiales</taxon>
        <taxon>Ploettnerulaceae</taxon>
        <taxon>Rhynchosporium</taxon>
    </lineage>
</organism>
<evidence type="ECO:0000256" key="2">
    <source>
        <dbReference type="ARBA" id="ARBA00023242"/>
    </source>
</evidence>
<keyword evidence="8" id="KW-1185">Reference proteome</keyword>
<reference evidence="8" key="1">
    <citation type="submission" date="2016-03" db="EMBL/GenBank/DDBJ databases">
        <authorList>
            <person name="Guldener U."/>
        </authorList>
    </citation>
    <scope>NUCLEOTIDE SEQUENCE [LARGE SCALE GENOMIC DNA]</scope>
    <source>
        <strain evidence="8">04CH-RAC-A.6.1</strain>
    </source>
</reference>
<dbReference type="Proteomes" id="UP000178912">
    <property type="component" value="Unassembled WGS sequence"/>
</dbReference>
<evidence type="ECO:0000256" key="4">
    <source>
        <dbReference type="SAM" id="Coils"/>
    </source>
</evidence>
<feature type="compositionally biased region" description="Acidic residues" evidence="5">
    <location>
        <begin position="316"/>
        <end position="325"/>
    </location>
</feature>
<feature type="domain" description="HMG box" evidence="6">
    <location>
        <begin position="227"/>
        <end position="298"/>
    </location>
</feature>
<name>A0A1E1K5F9_9HELO</name>
<gene>
    <name evidence="7" type="ORF">RAG0_03677</name>
</gene>
<evidence type="ECO:0000313" key="8">
    <source>
        <dbReference type="Proteomes" id="UP000178912"/>
    </source>
</evidence>
<feature type="compositionally biased region" description="Polar residues" evidence="5">
    <location>
        <begin position="170"/>
        <end position="186"/>
    </location>
</feature>
<feature type="region of interest" description="Disordered" evidence="5">
    <location>
        <begin position="301"/>
        <end position="345"/>
    </location>
</feature>
<dbReference type="InterPro" id="IPR056513">
    <property type="entry name" value="INO80F"/>
</dbReference>
<feature type="DNA-binding region" description="HMG box" evidence="3">
    <location>
        <begin position="227"/>
        <end position="298"/>
    </location>
</feature>
<keyword evidence="4" id="KW-0175">Coiled coil</keyword>
<sequence length="345" mass="38232">MSDQPPYTSPNSGRINMQHVIDRKCLALLCPQLRKSLGATDYLCQQDTLFRHLVQDKFTISSVPPELPPSVEEAYKRKCIELKQRLNEVESANDAQRLRIERARRSVYKLRLERAFLLEQLAKRTSTNVEDSEGSPSPPPTPKEKPLRTKRGHRKPDFLATEIGDRPGSHFTQQGPGTMSPSSEAFSHTHPDHFRNSTPQAQNIAPKRSVPTNGNAGPSANSAPSQLRRPKNAFELYCNETRPVLESEHQKEIAEGEFNMDGLLAAGWSSLDSDKKEHFSQAFEQTKRGTDLEKEAEVGGGAIATALSGQPRVATEADEDTEMADDAGTTRETVEVGGFTAVNRN</sequence>
<dbReference type="PROSITE" id="PS50118">
    <property type="entry name" value="HMG_BOX_2"/>
    <property type="match status" value="1"/>
</dbReference>
<dbReference type="Pfam" id="PF24245">
    <property type="entry name" value="INO80F"/>
    <property type="match status" value="1"/>
</dbReference>
<dbReference type="InterPro" id="IPR036910">
    <property type="entry name" value="HMG_box_dom_sf"/>
</dbReference>
<dbReference type="InterPro" id="IPR009071">
    <property type="entry name" value="HMG_box_dom"/>
</dbReference>
<evidence type="ECO:0000313" key="7">
    <source>
        <dbReference type="EMBL" id="CZS93339.1"/>
    </source>
</evidence>
<dbReference type="GO" id="GO:0003677">
    <property type="term" value="F:DNA binding"/>
    <property type="evidence" value="ECO:0007669"/>
    <property type="project" value="UniProtKB-UniRule"/>
</dbReference>
<dbReference type="OrthoDB" id="10070927at2759"/>
<comment type="subcellular location">
    <subcellularLocation>
        <location evidence="1">Nucleus</location>
    </subcellularLocation>
</comment>
<feature type="compositionally biased region" description="Polar residues" evidence="5">
    <location>
        <begin position="210"/>
        <end position="225"/>
    </location>
</feature>
<protein>
    <recommendedName>
        <fullName evidence="6">HMG box domain-containing protein</fullName>
    </recommendedName>
</protein>
<evidence type="ECO:0000256" key="5">
    <source>
        <dbReference type="SAM" id="MobiDB-lite"/>
    </source>
</evidence>
<accession>A0A1E1K5F9</accession>
<feature type="coiled-coil region" evidence="4">
    <location>
        <begin position="72"/>
        <end position="106"/>
    </location>
</feature>
<dbReference type="EMBL" id="FJUX01000015">
    <property type="protein sequence ID" value="CZS93339.1"/>
    <property type="molecule type" value="Genomic_DNA"/>
</dbReference>
<proteinExistence type="predicted"/>
<keyword evidence="3" id="KW-0238">DNA-binding</keyword>
<evidence type="ECO:0000256" key="1">
    <source>
        <dbReference type="ARBA" id="ARBA00004123"/>
    </source>
</evidence>
<keyword evidence="2 3" id="KW-0539">Nucleus</keyword>
<dbReference type="GO" id="GO:0005634">
    <property type="term" value="C:nucleus"/>
    <property type="evidence" value="ECO:0007669"/>
    <property type="project" value="UniProtKB-SubCell"/>
</dbReference>